<feature type="binding site" evidence="12">
    <location>
        <position position="205"/>
    </location>
    <ligand>
        <name>[4Fe-4S] cluster</name>
        <dbReference type="ChEBI" id="CHEBI:49883"/>
    </ligand>
</feature>
<dbReference type="AlphaFoldDB" id="K1X469"/>
<dbReference type="SMART" id="SM00478">
    <property type="entry name" value="ENDO3c"/>
    <property type="match status" value="1"/>
</dbReference>
<evidence type="ECO:0000256" key="11">
    <source>
        <dbReference type="ARBA" id="ARBA00023295"/>
    </source>
</evidence>
<comment type="similarity">
    <text evidence="1 12">Belongs to the Nth/MutY family.</text>
</comment>
<evidence type="ECO:0000256" key="10">
    <source>
        <dbReference type="ARBA" id="ARBA00023239"/>
    </source>
</evidence>
<dbReference type="InterPro" id="IPR023170">
    <property type="entry name" value="HhH_base_excis_C"/>
</dbReference>
<evidence type="ECO:0000256" key="7">
    <source>
        <dbReference type="ARBA" id="ARBA00023014"/>
    </source>
</evidence>
<sequence length="231" mass="26736">MDKKIKFIFAYLKELFPNPETELHYSTPFQLVVAVMLSAQATDIQVNKVTDTLFKKIKTPENLLEIWFATFEKSISSINYYHTKAKHIFQTASLLINNEKLIMNNEGNKKYKNWIPDTLEELMQFPGIGIKTAKVVAHVLYDKLFIAVDTHIHRVSNRLGLVKTTSPEKTSELLEKRIPDNYKHLAHHALVLFGRYYCTARNPKCEICKLKQICLYYKANVIASKAKQSKK</sequence>
<dbReference type="GO" id="GO:0046872">
    <property type="term" value="F:metal ion binding"/>
    <property type="evidence" value="ECO:0007669"/>
    <property type="project" value="UniProtKB-KW"/>
</dbReference>
<dbReference type="Pfam" id="PF00730">
    <property type="entry name" value="HhH-GPD"/>
    <property type="match status" value="1"/>
</dbReference>
<dbReference type="PANTHER" id="PTHR10359">
    <property type="entry name" value="A/G-SPECIFIC ADENINE GLYCOSYLASE/ENDONUCLEASE III"/>
    <property type="match status" value="1"/>
</dbReference>
<organism evidence="14">
    <name type="scientific">uncultured bacterium</name>
    <name type="common">gcode 4</name>
    <dbReference type="NCBI Taxonomy" id="1234023"/>
    <lineage>
        <taxon>Bacteria</taxon>
        <taxon>environmental samples</taxon>
    </lineage>
</organism>
<keyword evidence="6 12" id="KW-0408">Iron</keyword>
<dbReference type="InterPro" id="IPR003651">
    <property type="entry name" value="Endonuclease3_FeS-loop_motif"/>
</dbReference>
<keyword evidence="8 12" id="KW-0238">DNA-binding</keyword>
<evidence type="ECO:0000256" key="6">
    <source>
        <dbReference type="ARBA" id="ARBA00023004"/>
    </source>
</evidence>
<evidence type="ECO:0000256" key="1">
    <source>
        <dbReference type="ARBA" id="ARBA00008343"/>
    </source>
</evidence>
<keyword evidence="4 12" id="KW-0227">DNA damage</keyword>
<keyword evidence="3 12" id="KW-0479">Metal-binding</keyword>
<dbReference type="Gene3D" id="1.10.340.30">
    <property type="entry name" value="Hypothetical protein, domain 2"/>
    <property type="match status" value="1"/>
</dbReference>
<dbReference type="GO" id="GO:0003677">
    <property type="term" value="F:DNA binding"/>
    <property type="evidence" value="ECO:0007669"/>
    <property type="project" value="UniProtKB-UniRule"/>
</dbReference>
<name>K1X469_9BACT</name>
<reference evidence="14" key="1">
    <citation type="journal article" date="2012" name="Science">
        <title>Fermentation, hydrogen, and sulfur metabolism in multiple uncultivated bacterial phyla.</title>
        <authorList>
            <person name="Wrighton K.C."/>
            <person name="Thomas B.C."/>
            <person name="Sharon I."/>
            <person name="Miller C.S."/>
            <person name="Castelle C.J."/>
            <person name="VerBerkmoes N.C."/>
            <person name="Wilkins M.J."/>
            <person name="Hettich R.L."/>
            <person name="Lipton M.S."/>
            <person name="Williams K.H."/>
            <person name="Long P.E."/>
            <person name="Banfield J.F."/>
        </authorList>
    </citation>
    <scope>NUCLEOTIDE SEQUENCE [LARGE SCALE GENOMIC DNA]</scope>
</reference>
<dbReference type="GO" id="GO:0006285">
    <property type="term" value="P:base-excision repair, AP site formation"/>
    <property type="evidence" value="ECO:0007669"/>
    <property type="project" value="TreeGrafter"/>
</dbReference>
<dbReference type="FunFam" id="1.10.1670.10:FF:000001">
    <property type="entry name" value="Endonuclease III"/>
    <property type="match status" value="1"/>
</dbReference>
<keyword evidence="10 12" id="KW-0456">Lyase</keyword>
<keyword evidence="2 12" id="KW-0004">4Fe-4S</keyword>
<dbReference type="CDD" id="cd00056">
    <property type="entry name" value="ENDO3c"/>
    <property type="match status" value="1"/>
</dbReference>
<evidence type="ECO:0000256" key="8">
    <source>
        <dbReference type="ARBA" id="ARBA00023125"/>
    </source>
</evidence>
<evidence type="ECO:0000313" key="14">
    <source>
        <dbReference type="EMBL" id="EKD24905.1"/>
    </source>
</evidence>
<dbReference type="InterPro" id="IPR005759">
    <property type="entry name" value="Nth"/>
</dbReference>
<accession>K1X469</accession>
<dbReference type="EC" id="4.2.99.18" evidence="12"/>
<dbReference type="PIRSF" id="PIRSF001435">
    <property type="entry name" value="Nth"/>
    <property type="match status" value="1"/>
</dbReference>
<protein>
    <recommendedName>
        <fullName evidence="12">Endonuclease III</fullName>
        <ecNumber evidence="12">4.2.99.18</ecNumber>
    </recommendedName>
    <alternativeName>
        <fullName evidence="12">DNA-(apurinic or apyrimidinic site) lyase</fullName>
    </alternativeName>
</protein>
<keyword evidence="7 12" id="KW-0411">Iron-sulfur</keyword>
<feature type="domain" description="HhH-GPD" evidence="13">
    <location>
        <begin position="37"/>
        <end position="196"/>
    </location>
</feature>
<comment type="function">
    <text evidence="12">DNA repair enzyme that has both DNA N-glycosylase activity and AP-lyase activity. The DNA N-glycosylase activity releases various damaged pyrimidines from DNA by cleaving the N-glycosidic bond, leaving an AP (apurinic/apyrimidinic) site. The AP-lyase activity cleaves the phosphodiester bond 3' to the AP site by a beta-elimination, leaving a 3'-terminal unsaturated sugar and a product with a terminal 5'-phosphate.</text>
</comment>
<dbReference type="InterPro" id="IPR003265">
    <property type="entry name" value="HhH-GPD_domain"/>
</dbReference>
<dbReference type="PANTHER" id="PTHR10359:SF18">
    <property type="entry name" value="ENDONUCLEASE III"/>
    <property type="match status" value="1"/>
</dbReference>
<dbReference type="SUPFAM" id="SSF48150">
    <property type="entry name" value="DNA-glycosylase"/>
    <property type="match status" value="1"/>
</dbReference>
<evidence type="ECO:0000256" key="5">
    <source>
        <dbReference type="ARBA" id="ARBA00022801"/>
    </source>
</evidence>
<evidence type="ECO:0000256" key="3">
    <source>
        <dbReference type="ARBA" id="ARBA00022723"/>
    </source>
</evidence>
<dbReference type="FunFam" id="1.10.340.30:FF:000001">
    <property type="entry name" value="Endonuclease III"/>
    <property type="match status" value="1"/>
</dbReference>
<feature type="binding site" evidence="12">
    <location>
        <position position="214"/>
    </location>
    <ligand>
        <name>[4Fe-4S] cluster</name>
        <dbReference type="ChEBI" id="CHEBI:49883"/>
    </ligand>
</feature>
<feature type="binding site" evidence="12">
    <location>
        <position position="198"/>
    </location>
    <ligand>
        <name>[4Fe-4S] cluster</name>
        <dbReference type="ChEBI" id="CHEBI:49883"/>
    </ligand>
</feature>
<comment type="cofactor">
    <cofactor evidence="12">
        <name>[4Fe-4S] cluster</name>
        <dbReference type="ChEBI" id="CHEBI:49883"/>
    </cofactor>
    <text evidence="12">Binds 1 [4Fe-4S] cluster.</text>
</comment>
<dbReference type="InterPro" id="IPR004035">
    <property type="entry name" value="Endouclease-III_FeS-bd_BS"/>
</dbReference>
<dbReference type="SMART" id="SM00525">
    <property type="entry name" value="FES"/>
    <property type="match status" value="1"/>
</dbReference>
<dbReference type="Pfam" id="PF10576">
    <property type="entry name" value="EndIII_4Fe-2S"/>
    <property type="match status" value="1"/>
</dbReference>
<proteinExistence type="inferred from homology"/>
<feature type="binding site" evidence="12">
    <location>
        <position position="208"/>
    </location>
    <ligand>
        <name>[4Fe-4S] cluster</name>
        <dbReference type="ChEBI" id="CHEBI:49883"/>
    </ligand>
</feature>
<dbReference type="GO" id="GO:0140078">
    <property type="term" value="F:class I DNA-(apurinic or apyrimidinic site) endonuclease activity"/>
    <property type="evidence" value="ECO:0007669"/>
    <property type="project" value="UniProtKB-EC"/>
</dbReference>
<evidence type="ECO:0000256" key="4">
    <source>
        <dbReference type="ARBA" id="ARBA00022763"/>
    </source>
</evidence>
<gene>
    <name evidence="12" type="primary">nth</name>
    <name evidence="14" type="ORF">ACD_80C00145G0039</name>
</gene>
<comment type="caution">
    <text evidence="14">The sequence shown here is derived from an EMBL/GenBank/DDBJ whole genome shotgun (WGS) entry which is preliminary data.</text>
</comment>
<evidence type="ECO:0000259" key="13">
    <source>
        <dbReference type="SMART" id="SM00478"/>
    </source>
</evidence>
<keyword evidence="9 12" id="KW-0234">DNA repair</keyword>
<keyword evidence="5 12" id="KW-0378">Hydrolase</keyword>
<evidence type="ECO:0000256" key="9">
    <source>
        <dbReference type="ARBA" id="ARBA00023204"/>
    </source>
</evidence>
<dbReference type="PROSITE" id="PS00764">
    <property type="entry name" value="ENDONUCLEASE_III_1"/>
    <property type="match status" value="1"/>
</dbReference>
<keyword evidence="11 12" id="KW-0326">Glycosidase</keyword>
<dbReference type="EMBL" id="AMFJ01036152">
    <property type="protein sequence ID" value="EKD24905.1"/>
    <property type="molecule type" value="Genomic_DNA"/>
</dbReference>
<evidence type="ECO:0000256" key="12">
    <source>
        <dbReference type="HAMAP-Rule" id="MF_00942"/>
    </source>
</evidence>
<dbReference type="HAMAP" id="MF_00942">
    <property type="entry name" value="Nth"/>
    <property type="match status" value="1"/>
</dbReference>
<evidence type="ECO:0000256" key="2">
    <source>
        <dbReference type="ARBA" id="ARBA00022485"/>
    </source>
</evidence>
<dbReference type="Gene3D" id="1.10.1670.10">
    <property type="entry name" value="Helix-hairpin-Helix base-excision DNA repair enzymes (C-terminal)"/>
    <property type="match status" value="1"/>
</dbReference>
<dbReference type="InterPro" id="IPR011257">
    <property type="entry name" value="DNA_glycosylase"/>
</dbReference>
<dbReference type="GO" id="GO:0051539">
    <property type="term" value="F:4 iron, 4 sulfur cluster binding"/>
    <property type="evidence" value="ECO:0007669"/>
    <property type="project" value="UniProtKB-UniRule"/>
</dbReference>
<dbReference type="GO" id="GO:0019104">
    <property type="term" value="F:DNA N-glycosylase activity"/>
    <property type="evidence" value="ECO:0007669"/>
    <property type="project" value="UniProtKB-UniRule"/>
</dbReference>
<comment type="catalytic activity">
    <reaction evidence="12">
        <text>2'-deoxyribonucleotide-(2'-deoxyribose 5'-phosphate)-2'-deoxyribonucleotide-DNA = a 3'-end 2'-deoxyribonucleotide-(2,3-dehydro-2,3-deoxyribose 5'-phosphate)-DNA + a 5'-end 5'-phospho-2'-deoxyribonucleoside-DNA + H(+)</text>
        <dbReference type="Rhea" id="RHEA:66592"/>
        <dbReference type="Rhea" id="RHEA-COMP:13180"/>
        <dbReference type="Rhea" id="RHEA-COMP:16897"/>
        <dbReference type="Rhea" id="RHEA-COMP:17067"/>
        <dbReference type="ChEBI" id="CHEBI:15378"/>
        <dbReference type="ChEBI" id="CHEBI:136412"/>
        <dbReference type="ChEBI" id="CHEBI:157695"/>
        <dbReference type="ChEBI" id="CHEBI:167181"/>
        <dbReference type="EC" id="4.2.99.18"/>
    </reaction>
</comment>